<dbReference type="Proteomes" id="UP000254337">
    <property type="component" value="Chromosome"/>
</dbReference>
<dbReference type="SMART" id="SM00851">
    <property type="entry name" value="MGS"/>
    <property type="match status" value="1"/>
</dbReference>
<dbReference type="HAMAP" id="MF_00549">
    <property type="entry name" value="Methylglyoxal_synth"/>
    <property type="match status" value="1"/>
</dbReference>
<feature type="binding site" evidence="1">
    <location>
        <position position="67"/>
    </location>
    <ligand>
        <name>substrate</name>
    </ligand>
</feature>
<comment type="caution">
    <text evidence="1">Lacks conserved residue(s) required for the propagation of feature annotation.</text>
</comment>
<comment type="similarity">
    <text evidence="1">Belongs to the methylglyoxal synthase family.</text>
</comment>
<dbReference type="InterPro" id="IPR011607">
    <property type="entry name" value="MGS-like_dom"/>
</dbReference>
<comment type="catalytic activity">
    <reaction evidence="1">
        <text>dihydroxyacetone phosphate = methylglyoxal + phosphate</text>
        <dbReference type="Rhea" id="RHEA:17937"/>
        <dbReference type="ChEBI" id="CHEBI:17158"/>
        <dbReference type="ChEBI" id="CHEBI:43474"/>
        <dbReference type="ChEBI" id="CHEBI:57642"/>
        <dbReference type="EC" id="4.2.3.3"/>
    </reaction>
</comment>
<dbReference type="Gene3D" id="3.40.50.1380">
    <property type="entry name" value="Methylglyoxal synthase-like domain"/>
    <property type="match status" value="1"/>
</dbReference>
<dbReference type="PROSITE" id="PS51855">
    <property type="entry name" value="MGS"/>
    <property type="match status" value="1"/>
</dbReference>
<evidence type="ECO:0000259" key="2">
    <source>
        <dbReference type="PROSITE" id="PS51855"/>
    </source>
</evidence>
<dbReference type="InterPro" id="IPR018148">
    <property type="entry name" value="Methylglyoxal_synth_AS"/>
</dbReference>
<feature type="active site" description="Proton donor/acceptor" evidence="1">
    <location>
        <position position="115"/>
    </location>
</feature>
<keyword evidence="4" id="KW-1185">Reference proteome</keyword>
<comment type="function">
    <text evidence="1">Catalyzes the formation of methylglyoxal from dihydroxyacetone phosphate.</text>
</comment>
<dbReference type="GO" id="GO:0019242">
    <property type="term" value="P:methylglyoxal biosynthetic process"/>
    <property type="evidence" value="ECO:0007669"/>
    <property type="project" value="UniProtKB-UniRule"/>
</dbReference>
<name>A0A346AYG2_9FIRM</name>
<feature type="binding site" evidence="1">
    <location>
        <position position="63"/>
    </location>
    <ligand>
        <name>substrate</name>
    </ligand>
</feature>
<accession>A0A346AYG2</accession>
<dbReference type="EC" id="4.2.3.3" evidence="1"/>
<dbReference type="InterPro" id="IPR036914">
    <property type="entry name" value="MGS-like_dom_sf"/>
</dbReference>
<dbReference type="PANTHER" id="PTHR30492">
    <property type="entry name" value="METHYLGLYOXAL SYNTHASE"/>
    <property type="match status" value="1"/>
</dbReference>
<keyword evidence="1" id="KW-0456">Lyase</keyword>
<dbReference type="OrthoDB" id="9787147at2"/>
<feature type="domain" description="MGS-like" evidence="2">
    <location>
        <begin position="41"/>
        <end position="183"/>
    </location>
</feature>
<dbReference type="NCBIfam" id="NF003559">
    <property type="entry name" value="PRK05234.1"/>
    <property type="match status" value="1"/>
</dbReference>
<dbReference type="CDD" id="cd01422">
    <property type="entry name" value="MGS"/>
    <property type="match status" value="1"/>
</dbReference>
<reference evidence="3 4" key="1">
    <citation type="submission" date="2018-05" db="EMBL/GenBank/DDBJ databases">
        <title>Complete genome sequence of Megasphaera sp. AJH120T, isolated from the ceca of a chicken.</title>
        <authorList>
            <person name="Maki J."/>
            <person name="Looft T."/>
        </authorList>
    </citation>
    <scope>NUCLEOTIDE SEQUENCE [LARGE SCALE GENOMIC DNA]</scope>
    <source>
        <strain evidence="3 4">AJH120</strain>
    </source>
</reference>
<dbReference type="PROSITE" id="PS01335">
    <property type="entry name" value="METHYLGLYOXAL_SYNTH"/>
    <property type="match status" value="1"/>
</dbReference>
<dbReference type="Pfam" id="PF02142">
    <property type="entry name" value="MGS"/>
    <property type="match status" value="1"/>
</dbReference>
<evidence type="ECO:0000256" key="1">
    <source>
        <dbReference type="HAMAP-Rule" id="MF_00549"/>
    </source>
</evidence>
<organism evidence="3 4">
    <name type="scientific">Megasphaera stantonii</name>
    <dbReference type="NCBI Taxonomy" id="2144175"/>
    <lineage>
        <taxon>Bacteria</taxon>
        <taxon>Bacillati</taxon>
        <taxon>Bacillota</taxon>
        <taxon>Negativicutes</taxon>
        <taxon>Veillonellales</taxon>
        <taxon>Veillonellaceae</taxon>
        <taxon>Megasphaera</taxon>
    </lineage>
</organism>
<evidence type="ECO:0000313" key="4">
    <source>
        <dbReference type="Proteomes" id="UP000254337"/>
    </source>
</evidence>
<dbReference type="SUPFAM" id="SSF52335">
    <property type="entry name" value="Methylglyoxal synthase-like"/>
    <property type="match status" value="1"/>
</dbReference>
<protein>
    <recommendedName>
        <fullName evidence="1">Methylglyoxal synthase</fullName>
        <shortName evidence="1">MGS</shortName>
        <ecNumber evidence="1">4.2.3.3</ecNumber>
    </recommendedName>
</protein>
<feature type="binding site" evidence="1">
    <location>
        <position position="142"/>
    </location>
    <ligand>
        <name>substrate</name>
    </ligand>
</feature>
<dbReference type="InterPro" id="IPR004363">
    <property type="entry name" value="Methylgl_synth"/>
</dbReference>
<dbReference type="GO" id="GO:0005829">
    <property type="term" value="C:cytosol"/>
    <property type="evidence" value="ECO:0007669"/>
    <property type="project" value="TreeGrafter"/>
</dbReference>
<dbReference type="GO" id="GO:0008929">
    <property type="term" value="F:methylglyoxal synthase activity"/>
    <property type="evidence" value="ECO:0007669"/>
    <property type="project" value="UniProtKB-UniRule"/>
</dbReference>
<dbReference type="PANTHER" id="PTHR30492:SF0">
    <property type="entry name" value="METHYLGLYOXAL SYNTHASE"/>
    <property type="match status" value="1"/>
</dbReference>
<dbReference type="EMBL" id="CP029462">
    <property type="protein sequence ID" value="AXL20905.1"/>
    <property type="molecule type" value="Genomic_DNA"/>
</dbReference>
<sequence>MPYLGLALLKGIRYNQRRTVLEQRRALYILPTWDEKRTSWNSIATDTEKGGKALEKYVALIAHDAKKQDMVGLACQFKHVLQKFPLVGTGETGKRIEDATGLSVRKMQPGPLGGDQQIGGMIASGEVVAVVFLRDPLTAQPHEPDVSAFLRLCDVHCIPLATNVTSARILLTSLDTSLDLFQS</sequence>
<gene>
    <name evidence="1 3" type="primary">mgsA</name>
    <name evidence="3" type="ORF">DKB62_04605</name>
</gene>
<proteinExistence type="inferred from homology"/>
<evidence type="ECO:0000313" key="3">
    <source>
        <dbReference type="EMBL" id="AXL20905.1"/>
    </source>
</evidence>
<dbReference type="NCBIfam" id="TIGR00160">
    <property type="entry name" value="MGSA"/>
    <property type="match status" value="1"/>
</dbReference>
<dbReference type="AlphaFoldDB" id="A0A346AYG2"/>
<dbReference type="KEGG" id="meg:DKB62_04605"/>